<keyword evidence="2" id="KW-0012">Acyltransferase</keyword>
<dbReference type="InterPro" id="IPR000182">
    <property type="entry name" value="GNAT_dom"/>
</dbReference>
<keyword evidence="4" id="KW-0934">Plastid</keyword>
<dbReference type="PANTHER" id="PTHR43626">
    <property type="entry name" value="ACYL-COA N-ACYLTRANSFERASE"/>
    <property type="match status" value="1"/>
</dbReference>
<protein>
    <submittedName>
        <fullName evidence="4">Conserved hypothetical plastid protein</fullName>
    </submittedName>
</protein>
<dbReference type="PANTHER" id="PTHR43626:SF4">
    <property type="entry name" value="GCN5-RELATED N-ACETYLTRANSFERASE 2, CHLOROPLASTIC"/>
    <property type="match status" value="1"/>
</dbReference>
<name>A0A1X9PTQ5_9RHOD</name>
<dbReference type="GO" id="GO:0008080">
    <property type="term" value="F:N-acetyltransferase activity"/>
    <property type="evidence" value="ECO:0007669"/>
    <property type="project" value="InterPro"/>
</dbReference>
<dbReference type="SUPFAM" id="SSF55729">
    <property type="entry name" value="Acyl-CoA N-acyltransferases (Nat)"/>
    <property type="match status" value="1"/>
</dbReference>
<sequence length="178" mass="20625">MFFWQNFFKNSVLKSKNYNKGLDLEDDLLLLKQVLHEDKLVDIYFSNKKIIDLCSLEQLCDSVGWVRRPIKKIKTAIENSFLIVSLFYNYNNTNTLIGFARVTSDYAFNATIWDVVIDPSFQGQGLGKMLMNQVIHQLRESEITTITLFADPQVVSFYIKIGFVIDPSGVKGMFWYPK</sequence>
<feature type="domain" description="N-acetyltransferase" evidence="3">
    <location>
        <begin position="46"/>
        <end position="178"/>
    </location>
</feature>
<evidence type="ECO:0000256" key="2">
    <source>
        <dbReference type="ARBA" id="ARBA00023315"/>
    </source>
</evidence>
<evidence type="ECO:0000256" key="1">
    <source>
        <dbReference type="ARBA" id="ARBA00022679"/>
    </source>
</evidence>
<proteinExistence type="predicted"/>
<dbReference type="EMBL" id="KY709210">
    <property type="protein sequence ID" value="ARO90879.1"/>
    <property type="molecule type" value="Genomic_DNA"/>
</dbReference>
<dbReference type="InterPro" id="IPR045039">
    <property type="entry name" value="NSI-like"/>
</dbReference>
<dbReference type="CDD" id="cd04301">
    <property type="entry name" value="NAT_SF"/>
    <property type="match status" value="1"/>
</dbReference>
<keyword evidence="4" id="KW-0150">Chloroplast</keyword>
<evidence type="ECO:0000313" key="4">
    <source>
        <dbReference type="EMBL" id="ARO90879.1"/>
    </source>
</evidence>
<gene>
    <name evidence="4" type="primary">ycf52</name>
</gene>
<keyword evidence="1" id="KW-0808">Transferase</keyword>
<dbReference type="Gene3D" id="3.40.630.30">
    <property type="match status" value="1"/>
</dbReference>
<dbReference type="PROSITE" id="PS51186">
    <property type="entry name" value="GNAT"/>
    <property type="match status" value="1"/>
</dbReference>
<dbReference type="InterPro" id="IPR016181">
    <property type="entry name" value="Acyl_CoA_acyltransferase"/>
</dbReference>
<dbReference type="AlphaFoldDB" id="A0A1X9PTQ5"/>
<evidence type="ECO:0000259" key="3">
    <source>
        <dbReference type="PROSITE" id="PS51186"/>
    </source>
</evidence>
<dbReference type="GO" id="GO:0005737">
    <property type="term" value="C:cytoplasm"/>
    <property type="evidence" value="ECO:0007669"/>
    <property type="project" value="TreeGrafter"/>
</dbReference>
<dbReference type="Pfam" id="PF00583">
    <property type="entry name" value="Acetyltransf_1"/>
    <property type="match status" value="1"/>
</dbReference>
<reference evidence="4" key="1">
    <citation type="submission" date="2017-03" db="EMBL/GenBank/DDBJ databases">
        <title>The new red algal subphylum Proteorhodophytina comprises the largest and most divergent plastid genomes known.</title>
        <authorList>
            <person name="Munoz-Gomez S.A."/>
            <person name="Mejia-Franco F.G."/>
            <person name="Durnin K."/>
            <person name="Morgan C."/>
            <person name="Grisdale C.J."/>
            <person name="Archibald J.M."/>
            <person name="Slamovits C.H."/>
        </authorList>
    </citation>
    <scope>NUCLEOTIDE SEQUENCE</scope>
    <source>
        <strain evidence="4">NIES-2662</strain>
    </source>
</reference>
<organism evidence="4">
    <name type="scientific">Corynoplastis japonica</name>
    <dbReference type="NCBI Taxonomy" id="700918"/>
    <lineage>
        <taxon>Eukaryota</taxon>
        <taxon>Rhodophyta</taxon>
        <taxon>Rhodellophyceae</taxon>
        <taxon>Rhodellales</taxon>
        <taxon>Rhodellaceae</taxon>
        <taxon>Corynoplastis</taxon>
    </lineage>
</organism>
<geneLocation type="chloroplast" evidence="4"/>
<accession>A0A1X9PTQ5</accession>